<sequence>MARLEAELLAKKKRADDLVLEQARLNTELATEQKKSDDAISEKTHLETDLKALRKAKKEANRAEGMAVEAAQDSVVSETTLGNQEVGVPKSTQVEATLEYFNKVQCLKEEIAKLSRLDCEERRLCLSTELNMEIMAEKLVKDEETLANLMGCLRAKVYYDDPYLSLDVIYQTVS</sequence>
<name>A0A9Q0HIQ4_9MAGN</name>
<feature type="coiled-coil region" evidence="1">
    <location>
        <begin position="1"/>
        <end position="73"/>
    </location>
</feature>
<keyword evidence="1" id="KW-0175">Coiled coil</keyword>
<dbReference type="EMBL" id="JAMYWD010000007">
    <property type="protein sequence ID" value="KAJ4965037.1"/>
    <property type="molecule type" value="Genomic_DNA"/>
</dbReference>
<dbReference type="Proteomes" id="UP001141806">
    <property type="component" value="Unassembled WGS sequence"/>
</dbReference>
<gene>
    <name evidence="2" type="ORF">NE237_016886</name>
</gene>
<evidence type="ECO:0000313" key="2">
    <source>
        <dbReference type="EMBL" id="KAJ4965037.1"/>
    </source>
</evidence>
<evidence type="ECO:0000313" key="3">
    <source>
        <dbReference type="Proteomes" id="UP001141806"/>
    </source>
</evidence>
<comment type="caution">
    <text evidence="2">The sequence shown here is derived from an EMBL/GenBank/DDBJ whole genome shotgun (WGS) entry which is preliminary data.</text>
</comment>
<accession>A0A9Q0HIQ4</accession>
<keyword evidence="3" id="KW-1185">Reference proteome</keyword>
<evidence type="ECO:0000256" key="1">
    <source>
        <dbReference type="SAM" id="Coils"/>
    </source>
</evidence>
<dbReference type="AlphaFoldDB" id="A0A9Q0HIQ4"/>
<protein>
    <submittedName>
        <fullName evidence="2">Uncharacterized protein</fullName>
    </submittedName>
</protein>
<reference evidence="2" key="1">
    <citation type="journal article" date="2023" name="Plant J.">
        <title>The genome of the king protea, Protea cynaroides.</title>
        <authorList>
            <person name="Chang J."/>
            <person name="Duong T.A."/>
            <person name="Schoeman C."/>
            <person name="Ma X."/>
            <person name="Roodt D."/>
            <person name="Barker N."/>
            <person name="Li Z."/>
            <person name="Van de Peer Y."/>
            <person name="Mizrachi E."/>
        </authorList>
    </citation>
    <scope>NUCLEOTIDE SEQUENCE</scope>
    <source>
        <tissue evidence="2">Young leaves</tissue>
    </source>
</reference>
<proteinExistence type="predicted"/>
<organism evidence="2 3">
    <name type="scientific">Protea cynaroides</name>
    <dbReference type="NCBI Taxonomy" id="273540"/>
    <lineage>
        <taxon>Eukaryota</taxon>
        <taxon>Viridiplantae</taxon>
        <taxon>Streptophyta</taxon>
        <taxon>Embryophyta</taxon>
        <taxon>Tracheophyta</taxon>
        <taxon>Spermatophyta</taxon>
        <taxon>Magnoliopsida</taxon>
        <taxon>Proteales</taxon>
        <taxon>Proteaceae</taxon>
        <taxon>Protea</taxon>
    </lineage>
</organism>